<evidence type="ECO:0000256" key="6">
    <source>
        <dbReference type="PIRSR" id="PIRSR602678-1"/>
    </source>
</evidence>
<dbReference type="SUPFAM" id="SSF102705">
    <property type="entry name" value="NIF3 (NGG1p interacting factor 3)-like"/>
    <property type="match status" value="1"/>
</dbReference>
<feature type="binding site" evidence="6">
    <location>
        <position position="105"/>
    </location>
    <ligand>
        <name>a divalent metal cation</name>
        <dbReference type="ChEBI" id="CHEBI:60240"/>
        <label>1</label>
    </ligand>
</feature>
<evidence type="ECO:0000256" key="2">
    <source>
        <dbReference type="ARBA" id="ARBA00011643"/>
    </source>
</evidence>
<keyword evidence="8" id="KW-1185">Reference proteome</keyword>
<evidence type="ECO:0000313" key="7">
    <source>
        <dbReference type="EMBL" id="BBA17107.1"/>
    </source>
</evidence>
<proteinExistence type="inferred from homology"/>
<dbReference type="Gene3D" id="3.40.1390.30">
    <property type="entry name" value="NIF3 (NGG1p interacting factor 3)-like"/>
    <property type="match status" value="1"/>
</dbReference>
<accession>A0A224AB72</accession>
<dbReference type="PIRSF" id="PIRSF037489">
    <property type="entry name" value="UCP037489_NIF3_YqfO"/>
    <property type="match status" value="1"/>
</dbReference>
<evidence type="ECO:0000256" key="5">
    <source>
        <dbReference type="PIRNR" id="PIRNR037489"/>
    </source>
</evidence>
<dbReference type="OrthoDB" id="9792792at2"/>
<dbReference type="InterPro" id="IPR036069">
    <property type="entry name" value="DUF34/NIF3_sf"/>
</dbReference>
<keyword evidence="4 5" id="KW-0479">Metal-binding</keyword>
<dbReference type="Proteomes" id="UP000263619">
    <property type="component" value="Chromosome"/>
</dbReference>
<organism evidence="7 8">
    <name type="scientific">Blattabacterium cuenoti STAT</name>
    <dbReference type="NCBI Taxonomy" id="1457030"/>
    <lineage>
        <taxon>Bacteria</taxon>
        <taxon>Pseudomonadati</taxon>
        <taxon>Bacteroidota</taxon>
        <taxon>Flavobacteriia</taxon>
        <taxon>Flavobacteriales</taxon>
        <taxon>Blattabacteriaceae</taxon>
        <taxon>Blattabacterium</taxon>
    </lineage>
</organism>
<dbReference type="InterPro" id="IPR015867">
    <property type="entry name" value="N-reg_PII/ATP_PRibTrfase_C"/>
</dbReference>
<feature type="binding site" evidence="6">
    <location>
        <position position="333"/>
    </location>
    <ligand>
        <name>a divalent metal cation</name>
        <dbReference type="ChEBI" id="CHEBI:60240"/>
        <label>1</label>
    </ligand>
</feature>
<comment type="similarity">
    <text evidence="1 5">Belongs to the GTP cyclohydrolase I type 2/NIF3 family.</text>
</comment>
<dbReference type="Gene3D" id="3.30.70.120">
    <property type="match status" value="1"/>
</dbReference>
<evidence type="ECO:0000256" key="1">
    <source>
        <dbReference type="ARBA" id="ARBA00006964"/>
    </source>
</evidence>
<dbReference type="EMBL" id="AP014608">
    <property type="protein sequence ID" value="BBA17107.1"/>
    <property type="molecule type" value="Genomic_DNA"/>
</dbReference>
<dbReference type="FunFam" id="3.40.1390.30:FF:000001">
    <property type="entry name" value="GTP cyclohydrolase 1 type 2"/>
    <property type="match status" value="1"/>
</dbReference>
<evidence type="ECO:0000313" key="8">
    <source>
        <dbReference type="Proteomes" id="UP000263619"/>
    </source>
</evidence>
<comment type="subunit">
    <text evidence="2">Homohexamer.</text>
</comment>
<name>A0A224AB72_9FLAO</name>
<feature type="binding site" evidence="6">
    <location>
        <position position="67"/>
    </location>
    <ligand>
        <name>a divalent metal cation</name>
        <dbReference type="ChEBI" id="CHEBI:60240"/>
        <label>1</label>
    </ligand>
</feature>
<dbReference type="NCBIfam" id="TIGR00486">
    <property type="entry name" value="YbgI_SA1388"/>
    <property type="match status" value="1"/>
</dbReference>
<dbReference type="Pfam" id="PF01784">
    <property type="entry name" value="DUF34_NIF3"/>
    <property type="match status" value="1"/>
</dbReference>
<dbReference type="GO" id="GO:0046872">
    <property type="term" value="F:metal ion binding"/>
    <property type="evidence" value="ECO:0007669"/>
    <property type="project" value="UniProtKB-UniRule"/>
</dbReference>
<dbReference type="PANTHER" id="PTHR13799">
    <property type="entry name" value="NGG1 INTERACTING FACTOR 3"/>
    <property type="match status" value="1"/>
</dbReference>
<protein>
    <recommendedName>
        <fullName evidence="3 5">GTP cyclohydrolase 1 type 2 homolog</fullName>
    </recommendedName>
</protein>
<sequence>MKVFVRDIAYMLENIAPLEYADSYDNVGLIVGSFYKEVRSILITLDLTEEVLYESIKKKCDLIISFHPVIFKSIKNITGKTFSERVVIHALKNDISIYVIHTNLDVIWEGSSSYISKLLQINREKVLIPRKKTIKKLITYVPVDYAEKVRNALFDAGAGNVSDYSHCSYNFDGYGSYMGNKKTKPFFGKKEVFHIEKETCIGVLFPDFKLDIIKKALFQNHPYEEVAYEIYNIENTNSHIGIGFIGNLVENMNEYDFLFFIKKRMNIPCIRHSNFIEKRIQKIAMITGSGRFGIEFAMKEKADVFISSDLKYHDFFKYEKKILIVDIGHYESEKFIKKLLKSFLDQNFTSISVFESEVYTNPVKYFY</sequence>
<dbReference type="InterPro" id="IPR017221">
    <property type="entry name" value="DUF34/NIF3_bac"/>
</dbReference>
<reference evidence="7 8" key="1">
    <citation type="submission" date="2014-06" db="EMBL/GenBank/DDBJ databases">
        <title>Genome sequence of the intracellular symbiont Blattabacterium cuenoti, strain STAT from the wood feeding cockroach Salganea taiwanensis taiwanensis.</title>
        <authorList>
            <person name="Kinjo Y."/>
            <person name="Ohkuma M."/>
            <person name="Tokuda G."/>
        </authorList>
    </citation>
    <scope>NUCLEOTIDE SEQUENCE [LARGE SCALE GENOMIC DNA]</scope>
    <source>
        <strain evidence="7 8">STAT</strain>
    </source>
</reference>
<dbReference type="GO" id="GO:0005737">
    <property type="term" value="C:cytoplasm"/>
    <property type="evidence" value="ECO:0007669"/>
    <property type="project" value="TreeGrafter"/>
</dbReference>
<gene>
    <name evidence="7" type="ORF">STAT_171</name>
</gene>
<dbReference type="AlphaFoldDB" id="A0A224AB72"/>
<dbReference type="PANTHER" id="PTHR13799:SF14">
    <property type="entry name" value="GTP CYCLOHYDROLASE 1 TYPE 2 HOMOLOG"/>
    <property type="match status" value="1"/>
</dbReference>
<evidence type="ECO:0000256" key="4">
    <source>
        <dbReference type="ARBA" id="ARBA00022723"/>
    </source>
</evidence>
<feature type="binding site" evidence="6">
    <location>
        <position position="329"/>
    </location>
    <ligand>
        <name>a divalent metal cation</name>
        <dbReference type="ChEBI" id="CHEBI:60240"/>
        <label>1</label>
    </ligand>
</feature>
<dbReference type="RefSeq" id="WP_119305396.1">
    <property type="nucleotide sequence ID" value="NZ_AP014608.1"/>
</dbReference>
<evidence type="ECO:0000256" key="3">
    <source>
        <dbReference type="ARBA" id="ARBA00022112"/>
    </source>
</evidence>
<dbReference type="InterPro" id="IPR002678">
    <property type="entry name" value="DUF34/NIF3"/>
</dbReference>